<dbReference type="InterPro" id="IPR035919">
    <property type="entry name" value="EAL_sf"/>
</dbReference>
<dbReference type="SUPFAM" id="SSF54631">
    <property type="entry name" value="CBS-domain pair"/>
    <property type="match status" value="1"/>
</dbReference>
<dbReference type="CDD" id="cd01949">
    <property type="entry name" value="GGDEF"/>
    <property type="match status" value="1"/>
</dbReference>
<dbReference type="SMART" id="SM00052">
    <property type="entry name" value="EAL"/>
    <property type="match status" value="1"/>
</dbReference>
<dbReference type="EMBL" id="JBHRUH010000050">
    <property type="protein sequence ID" value="MFC3294303.1"/>
    <property type="molecule type" value="Genomic_DNA"/>
</dbReference>
<dbReference type="InterPro" id="IPR000160">
    <property type="entry name" value="GGDEF_dom"/>
</dbReference>
<name>A0ABV7M7S1_9GAMM</name>
<evidence type="ECO:0000259" key="4">
    <source>
        <dbReference type="PROSITE" id="PS51371"/>
    </source>
</evidence>
<gene>
    <name evidence="5" type="ORF">ACFOEI_19900</name>
</gene>
<dbReference type="Gene3D" id="3.10.580.10">
    <property type="entry name" value="CBS-domain"/>
    <property type="match status" value="1"/>
</dbReference>
<dbReference type="SMART" id="SM00267">
    <property type="entry name" value="GGDEF"/>
    <property type="match status" value="1"/>
</dbReference>
<dbReference type="CDD" id="cd01948">
    <property type="entry name" value="EAL"/>
    <property type="match status" value="1"/>
</dbReference>
<dbReference type="InterPro" id="IPR050706">
    <property type="entry name" value="Cyclic-di-GMP_PDE-like"/>
</dbReference>
<dbReference type="InterPro" id="IPR029787">
    <property type="entry name" value="Nucleotide_cyclase"/>
</dbReference>
<dbReference type="Pfam" id="PF00990">
    <property type="entry name" value="GGDEF"/>
    <property type="match status" value="1"/>
</dbReference>
<dbReference type="SUPFAM" id="SSF55073">
    <property type="entry name" value="Nucleotide cyclase"/>
    <property type="match status" value="1"/>
</dbReference>
<dbReference type="InterPro" id="IPR000644">
    <property type="entry name" value="CBS_dom"/>
</dbReference>
<keyword evidence="1" id="KW-0129">CBS domain</keyword>
<dbReference type="Gene3D" id="3.30.70.270">
    <property type="match status" value="1"/>
</dbReference>
<accession>A0ABV7M7S1</accession>
<feature type="domain" description="CBS" evidence="4">
    <location>
        <begin position="276"/>
        <end position="335"/>
    </location>
</feature>
<dbReference type="Gene3D" id="3.20.20.450">
    <property type="entry name" value="EAL domain"/>
    <property type="match status" value="1"/>
</dbReference>
<evidence type="ECO:0000256" key="1">
    <source>
        <dbReference type="PROSITE-ProRule" id="PRU00703"/>
    </source>
</evidence>
<reference evidence="6" key="1">
    <citation type="journal article" date="2019" name="Int. J. Syst. Evol. Microbiol.">
        <title>The Global Catalogue of Microorganisms (GCM) 10K type strain sequencing project: providing services to taxonomists for standard genome sequencing and annotation.</title>
        <authorList>
            <consortium name="The Broad Institute Genomics Platform"/>
            <consortium name="The Broad Institute Genome Sequencing Center for Infectious Disease"/>
            <person name="Wu L."/>
            <person name="Ma J."/>
        </authorList>
    </citation>
    <scope>NUCLEOTIDE SEQUENCE [LARGE SCALE GENOMIC DNA]</scope>
    <source>
        <strain evidence="6">KCTC 12847</strain>
    </source>
</reference>
<feature type="domain" description="GGDEF" evidence="3">
    <location>
        <begin position="433"/>
        <end position="584"/>
    </location>
</feature>
<dbReference type="RefSeq" id="WP_019016903.1">
    <property type="nucleotide sequence ID" value="NZ_BMXD01000004.1"/>
</dbReference>
<dbReference type="SUPFAM" id="SSF141868">
    <property type="entry name" value="EAL domain-like"/>
    <property type="match status" value="1"/>
</dbReference>
<evidence type="ECO:0000313" key="6">
    <source>
        <dbReference type="Proteomes" id="UP001595640"/>
    </source>
</evidence>
<dbReference type="NCBIfam" id="TIGR00254">
    <property type="entry name" value="GGDEF"/>
    <property type="match status" value="1"/>
</dbReference>
<dbReference type="PANTHER" id="PTHR33121">
    <property type="entry name" value="CYCLIC DI-GMP PHOSPHODIESTERASE PDEF"/>
    <property type="match status" value="1"/>
</dbReference>
<protein>
    <submittedName>
        <fullName evidence="5">EAL domain-containing protein</fullName>
    </submittedName>
</protein>
<keyword evidence="6" id="KW-1185">Reference proteome</keyword>
<sequence>MTTLTSHIPSLSLAEVIDTESLEVHFQPIVSPRAGRVIAYEALARGPAGTPYVQPLTMFDEARASGRLASLEQSCRRRAITGWAAQGLEDRLFLNVSPEVLLDPAHRSGMTRELLERSGLAPHRLVIELTEQSPGIDPELMAEAVRHYQSMGFAIALDDLGDGYASLRLWSHLSPEFVKLDRHFVHGIDNDRTKRRFVRSFIEISHGLGSQIIAEGVERVEELDVLLELGVDFCQGWLFGHPTPRPGQERAALDDWLAELQRRNRRQLADSALHKLIQPQPSLAPDTTVAEAAERFGELPQANAMAVVDHQCRVIGTLSRRQLMGLVGKRYGFDLHGKQPVSRAMNPAALTVEVDEPLEQVSRKVTAREHEVSDEDFSITKNGIYQGMGQVIRLLQLITERQVQLARQANPLTQLPGNLPIRAALERNCQTSLPFVACLFDLDNFKPFNDRFGYALGDSLLLALAETLQADCEQGDFLGHLGGDDFVLLLARVTDVQRRLARLQSRFVEACRKKLPRQAIDAGGFHAMDRFGTRRFFPLVRASVVALTVTEPLPIEAISDIWGQWKSVAKRSANGRTVVVGRRTQ</sequence>
<organism evidence="5 6">
    <name type="scientific">Modicisalibacter luteus</name>
    <dbReference type="NCBI Taxonomy" id="453962"/>
    <lineage>
        <taxon>Bacteria</taxon>
        <taxon>Pseudomonadati</taxon>
        <taxon>Pseudomonadota</taxon>
        <taxon>Gammaproteobacteria</taxon>
        <taxon>Oceanospirillales</taxon>
        <taxon>Halomonadaceae</taxon>
        <taxon>Modicisalibacter</taxon>
    </lineage>
</organism>
<dbReference type="Pfam" id="PF00571">
    <property type="entry name" value="CBS"/>
    <property type="match status" value="1"/>
</dbReference>
<feature type="domain" description="EAL" evidence="2">
    <location>
        <begin position="6"/>
        <end position="256"/>
    </location>
</feature>
<comment type="caution">
    <text evidence="5">The sequence shown here is derived from an EMBL/GenBank/DDBJ whole genome shotgun (WGS) entry which is preliminary data.</text>
</comment>
<dbReference type="PROSITE" id="PS51371">
    <property type="entry name" value="CBS"/>
    <property type="match status" value="1"/>
</dbReference>
<evidence type="ECO:0000259" key="3">
    <source>
        <dbReference type="PROSITE" id="PS50887"/>
    </source>
</evidence>
<dbReference type="PROSITE" id="PS50887">
    <property type="entry name" value="GGDEF"/>
    <property type="match status" value="1"/>
</dbReference>
<evidence type="ECO:0000313" key="5">
    <source>
        <dbReference type="EMBL" id="MFC3294303.1"/>
    </source>
</evidence>
<proteinExistence type="predicted"/>
<dbReference type="InterPro" id="IPR046342">
    <property type="entry name" value="CBS_dom_sf"/>
</dbReference>
<dbReference type="PANTHER" id="PTHR33121:SF76">
    <property type="entry name" value="SIGNALING PROTEIN"/>
    <property type="match status" value="1"/>
</dbReference>
<dbReference type="InterPro" id="IPR043128">
    <property type="entry name" value="Rev_trsase/Diguanyl_cyclase"/>
</dbReference>
<dbReference type="Pfam" id="PF00563">
    <property type="entry name" value="EAL"/>
    <property type="match status" value="1"/>
</dbReference>
<dbReference type="InterPro" id="IPR001633">
    <property type="entry name" value="EAL_dom"/>
</dbReference>
<dbReference type="Proteomes" id="UP001595640">
    <property type="component" value="Unassembled WGS sequence"/>
</dbReference>
<dbReference type="PROSITE" id="PS50883">
    <property type="entry name" value="EAL"/>
    <property type="match status" value="1"/>
</dbReference>
<evidence type="ECO:0000259" key="2">
    <source>
        <dbReference type="PROSITE" id="PS50883"/>
    </source>
</evidence>